<dbReference type="PRINTS" id="PR00420">
    <property type="entry name" value="RNGMNOXGNASE"/>
</dbReference>
<dbReference type="Gene3D" id="3.50.50.60">
    <property type="entry name" value="FAD/NAD(P)-binding domain"/>
    <property type="match status" value="1"/>
</dbReference>
<accession>A0A8X8KJ48</accession>
<dbReference type="Proteomes" id="UP000484076">
    <property type="component" value="Unassembled WGS sequence"/>
</dbReference>
<organism evidence="7 8">
    <name type="scientific">Fertoeibacter niger</name>
    <dbReference type="NCBI Taxonomy" id="2656921"/>
    <lineage>
        <taxon>Bacteria</taxon>
        <taxon>Pseudomonadati</taxon>
        <taxon>Pseudomonadota</taxon>
        <taxon>Alphaproteobacteria</taxon>
        <taxon>Rhodobacterales</taxon>
        <taxon>Paracoccaceae</taxon>
        <taxon>Fertoeibacter</taxon>
    </lineage>
</organism>
<sequence>MSLIGAEVTVLGAGVAGLAVARALALRGARVTVLEQAPALGEVGAGIQISPNGAAVLRALGLGAALDASSLRAGAVVLHDGIRGGQVLRLDLARLRPGQGYHFLHRADLIALLAAGAAEAGVVLRLGEKVRDVALGGSPQITLGNGAVHRPALLLGADGLHSPVRAALNGVAAPFFTGQVAWRAVIAAESGAVPQAEVHMGRGRHLVSYPLPGGRRNIVAVEERAGWAAEGWSHRDDPAHLRHAFRDFSPRVQGWLAEVKAPGLWGLFRHPVAAHWQGQGVAILGDAAHPTLPFMAQGANMALEDAWVLAACLAGHDDPQAGLAAYQARRAPRCTRIVAAAGNSARIYHLGGPARHIAHLGLRGMGWLAPGLALRRFDWLYGHDVTA</sequence>
<feature type="domain" description="FAD-binding" evidence="6">
    <location>
        <begin position="7"/>
        <end position="340"/>
    </location>
</feature>
<dbReference type="Pfam" id="PF01494">
    <property type="entry name" value="FAD_binding_3"/>
    <property type="match status" value="1"/>
</dbReference>
<proteinExistence type="predicted"/>
<evidence type="ECO:0000256" key="5">
    <source>
        <dbReference type="ARBA" id="ARBA00023033"/>
    </source>
</evidence>
<evidence type="ECO:0000256" key="1">
    <source>
        <dbReference type="ARBA" id="ARBA00001974"/>
    </source>
</evidence>
<keyword evidence="3" id="KW-0274">FAD</keyword>
<gene>
    <name evidence="7" type="ORF">GEU84_000390</name>
</gene>
<evidence type="ECO:0000259" key="6">
    <source>
        <dbReference type="Pfam" id="PF01494"/>
    </source>
</evidence>
<comment type="caution">
    <text evidence="7">The sequence shown here is derived from an EMBL/GenBank/DDBJ whole genome shotgun (WGS) entry which is preliminary data.</text>
</comment>
<evidence type="ECO:0000313" key="7">
    <source>
        <dbReference type="EMBL" id="NUB42829.1"/>
    </source>
</evidence>
<dbReference type="InterPro" id="IPR036188">
    <property type="entry name" value="FAD/NAD-bd_sf"/>
</dbReference>
<evidence type="ECO:0000256" key="2">
    <source>
        <dbReference type="ARBA" id="ARBA00022630"/>
    </source>
</evidence>
<dbReference type="PANTHER" id="PTHR13789:SF318">
    <property type="entry name" value="GERANYLGERANYL DIPHOSPHATE REDUCTASE"/>
    <property type="match status" value="1"/>
</dbReference>
<keyword evidence="8" id="KW-1185">Reference proteome</keyword>
<dbReference type="InterPro" id="IPR050493">
    <property type="entry name" value="FAD-dep_Monooxygenase_BioMet"/>
</dbReference>
<evidence type="ECO:0000256" key="3">
    <source>
        <dbReference type="ARBA" id="ARBA00022827"/>
    </source>
</evidence>
<dbReference type="InterPro" id="IPR002938">
    <property type="entry name" value="FAD-bd"/>
</dbReference>
<dbReference type="AlphaFoldDB" id="A0A8X8KJ48"/>
<dbReference type="GO" id="GO:0071949">
    <property type="term" value="F:FAD binding"/>
    <property type="evidence" value="ECO:0007669"/>
    <property type="project" value="InterPro"/>
</dbReference>
<protein>
    <submittedName>
        <fullName evidence="7">FAD-dependent monooxygenase</fullName>
    </submittedName>
</protein>
<dbReference type="RefSeq" id="WP_152823530.1">
    <property type="nucleotide sequence ID" value="NZ_WHUT02000001.1"/>
</dbReference>
<dbReference type="SUPFAM" id="SSF54373">
    <property type="entry name" value="FAD-linked reductases, C-terminal domain"/>
    <property type="match status" value="1"/>
</dbReference>
<name>A0A8X8KJ48_9RHOB</name>
<dbReference type="EMBL" id="WHUT02000001">
    <property type="protein sequence ID" value="NUB42829.1"/>
    <property type="molecule type" value="Genomic_DNA"/>
</dbReference>
<dbReference type="SUPFAM" id="SSF51905">
    <property type="entry name" value="FAD/NAD(P)-binding domain"/>
    <property type="match status" value="1"/>
</dbReference>
<keyword evidence="4" id="KW-0560">Oxidoreductase</keyword>
<reference evidence="7" key="1">
    <citation type="submission" date="2020-05" db="EMBL/GenBank/DDBJ databases">
        <title>Fertoebacter nigrum gen. nov., sp. nov., a new member of the family Rhodobacteraceae.</title>
        <authorList>
            <person name="Szuroczki S."/>
            <person name="Abbaszade G."/>
            <person name="Buni D."/>
            <person name="Schumann P."/>
            <person name="Toth E."/>
        </authorList>
    </citation>
    <scope>NUCLEOTIDE SEQUENCE</scope>
    <source>
        <strain evidence="7">RG-N-1a</strain>
    </source>
</reference>
<evidence type="ECO:0000256" key="4">
    <source>
        <dbReference type="ARBA" id="ARBA00023002"/>
    </source>
</evidence>
<keyword evidence="2" id="KW-0285">Flavoprotein</keyword>
<dbReference type="GO" id="GO:0004497">
    <property type="term" value="F:monooxygenase activity"/>
    <property type="evidence" value="ECO:0007669"/>
    <property type="project" value="UniProtKB-KW"/>
</dbReference>
<dbReference type="PANTHER" id="PTHR13789">
    <property type="entry name" value="MONOOXYGENASE"/>
    <property type="match status" value="1"/>
</dbReference>
<keyword evidence="5 7" id="KW-0503">Monooxygenase</keyword>
<comment type="cofactor">
    <cofactor evidence="1">
        <name>FAD</name>
        <dbReference type="ChEBI" id="CHEBI:57692"/>
    </cofactor>
</comment>
<evidence type="ECO:0000313" key="8">
    <source>
        <dbReference type="Proteomes" id="UP000484076"/>
    </source>
</evidence>